<sequence>MEYAWSGRQLPHSAEMGGIGPLFYVAFAVLLVPGVVGNLSVVLMACCYARLRTPAGIYVVNVAVADLLVCAFGVLLDPVSVLLRRWPFGETLCYACSFSEHLGVFVHGYTLVVAAARFVAGRPPKPRSCHLNNVGVWFLGTVICLPQVMFVDARALAVHGQCVIKWPAMVKMPEPFVSFAVLGALPFLLVSALYAWLQASLWLGRGTRRSFVRRASIVRVFWLMTLLLLLCRTPLHVTRCLLAVWTAVRASAHMTVVLLATRAIAAAVVCFTAAFFFDLSAKQLSRRVRQAPSVAVNHG</sequence>
<organism evidence="1 2">
    <name type="scientific">Hyalomma asiaticum</name>
    <name type="common">Tick</name>
    <dbReference type="NCBI Taxonomy" id="266040"/>
    <lineage>
        <taxon>Eukaryota</taxon>
        <taxon>Metazoa</taxon>
        <taxon>Ecdysozoa</taxon>
        <taxon>Arthropoda</taxon>
        <taxon>Chelicerata</taxon>
        <taxon>Arachnida</taxon>
        <taxon>Acari</taxon>
        <taxon>Parasitiformes</taxon>
        <taxon>Ixodida</taxon>
        <taxon>Ixodoidea</taxon>
        <taxon>Ixodidae</taxon>
        <taxon>Hyalomminae</taxon>
        <taxon>Hyalomma</taxon>
    </lineage>
</organism>
<name>A0ACB7TP84_HYAAI</name>
<protein>
    <submittedName>
        <fullName evidence="1">Uncharacterized protein</fullName>
    </submittedName>
</protein>
<proteinExistence type="predicted"/>
<keyword evidence="2" id="KW-1185">Reference proteome</keyword>
<comment type="caution">
    <text evidence="1">The sequence shown here is derived from an EMBL/GenBank/DDBJ whole genome shotgun (WGS) entry which is preliminary data.</text>
</comment>
<reference evidence="1" key="1">
    <citation type="submission" date="2020-05" db="EMBL/GenBank/DDBJ databases">
        <title>Large-scale comparative analyses of tick genomes elucidate their genetic diversity and vector capacities.</title>
        <authorList>
            <person name="Jia N."/>
            <person name="Wang J."/>
            <person name="Shi W."/>
            <person name="Du L."/>
            <person name="Sun Y."/>
            <person name="Zhan W."/>
            <person name="Jiang J."/>
            <person name="Wang Q."/>
            <person name="Zhang B."/>
            <person name="Ji P."/>
            <person name="Sakyi L.B."/>
            <person name="Cui X."/>
            <person name="Yuan T."/>
            <person name="Jiang B."/>
            <person name="Yang W."/>
            <person name="Lam T.T.-Y."/>
            <person name="Chang Q."/>
            <person name="Ding S."/>
            <person name="Wang X."/>
            <person name="Zhu J."/>
            <person name="Ruan X."/>
            <person name="Zhao L."/>
            <person name="Wei J."/>
            <person name="Que T."/>
            <person name="Du C."/>
            <person name="Cheng J."/>
            <person name="Dai P."/>
            <person name="Han X."/>
            <person name="Huang E."/>
            <person name="Gao Y."/>
            <person name="Liu J."/>
            <person name="Shao H."/>
            <person name="Ye R."/>
            <person name="Li L."/>
            <person name="Wei W."/>
            <person name="Wang X."/>
            <person name="Wang C."/>
            <person name="Yang T."/>
            <person name="Huo Q."/>
            <person name="Li W."/>
            <person name="Guo W."/>
            <person name="Chen H."/>
            <person name="Zhou L."/>
            <person name="Ni X."/>
            <person name="Tian J."/>
            <person name="Zhou Y."/>
            <person name="Sheng Y."/>
            <person name="Liu T."/>
            <person name="Pan Y."/>
            <person name="Xia L."/>
            <person name="Li J."/>
            <person name="Zhao F."/>
            <person name="Cao W."/>
        </authorList>
    </citation>
    <scope>NUCLEOTIDE SEQUENCE</scope>
    <source>
        <strain evidence="1">Hyas-2018</strain>
    </source>
</reference>
<accession>A0ACB7TP84</accession>
<gene>
    <name evidence="1" type="ORF">HPB50_014421</name>
</gene>
<dbReference type="EMBL" id="CM023481">
    <property type="protein sequence ID" value="KAH6946659.1"/>
    <property type="molecule type" value="Genomic_DNA"/>
</dbReference>
<evidence type="ECO:0000313" key="2">
    <source>
        <dbReference type="Proteomes" id="UP000821845"/>
    </source>
</evidence>
<evidence type="ECO:0000313" key="1">
    <source>
        <dbReference type="EMBL" id="KAH6946659.1"/>
    </source>
</evidence>
<dbReference type="Proteomes" id="UP000821845">
    <property type="component" value="Chromosome 1"/>
</dbReference>